<reference evidence="1 2" key="1">
    <citation type="submission" date="2016-10" db="EMBL/GenBank/DDBJ databases">
        <authorList>
            <person name="de Groot N.N."/>
        </authorList>
    </citation>
    <scope>NUCLEOTIDE SEQUENCE [LARGE SCALE GENOMIC DNA]</scope>
    <source>
        <strain evidence="1 2">DSM 46701</strain>
    </source>
</reference>
<dbReference type="Pfam" id="PF06199">
    <property type="entry name" value="Phage_tail_2"/>
    <property type="match status" value="1"/>
</dbReference>
<keyword evidence="2" id="KW-1185">Reference proteome</keyword>
<evidence type="ECO:0000313" key="2">
    <source>
        <dbReference type="Proteomes" id="UP000199695"/>
    </source>
</evidence>
<protein>
    <submittedName>
        <fullName evidence="1">Phage tail tube protein</fullName>
    </submittedName>
</protein>
<sequence length="133" mass="14247">MATSGRKTVVQVSTDGTLFNTVQELNEAAATIEGDNQDITHFGDDFVRRIQGLKDTSYELSGFRNPSDINGQEAILDAFLNDTTLHVKFLGDGTSGFQQEVKVASFEESSAVDGTVEVSVELEGTGPVTRVTG</sequence>
<dbReference type="Gene3D" id="4.10.410.40">
    <property type="match status" value="1"/>
</dbReference>
<organism evidence="1 2">
    <name type="scientific">Lihuaxuella thermophila</name>
    <dbReference type="NCBI Taxonomy" id="1173111"/>
    <lineage>
        <taxon>Bacteria</taxon>
        <taxon>Bacillati</taxon>
        <taxon>Bacillota</taxon>
        <taxon>Bacilli</taxon>
        <taxon>Bacillales</taxon>
        <taxon>Thermoactinomycetaceae</taxon>
        <taxon>Lihuaxuella</taxon>
    </lineage>
</organism>
<proteinExistence type="predicted"/>
<dbReference type="STRING" id="1173111.SAMN05444955_1259"/>
<dbReference type="InterPro" id="IPR011855">
    <property type="entry name" value="Phgtail_TP901_1"/>
</dbReference>
<name>A0A1H8JI41_9BACL</name>
<dbReference type="RefSeq" id="WP_089973302.1">
    <property type="nucleotide sequence ID" value="NZ_FOCQ01000025.1"/>
</dbReference>
<dbReference type="OrthoDB" id="2988872at2"/>
<gene>
    <name evidence="1" type="ORF">SAMN05444955_1259</name>
</gene>
<accession>A0A1H8JI41</accession>
<evidence type="ECO:0000313" key="1">
    <source>
        <dbReference type="EMBL" id="SEN79878.1"/>
    </source>
</evidence>
<dbReference type="Proteomes" id="UP000199695">
    <property type="component" value="Unassembled WGS sequence"/>
</dbReference>
<dbReference type="EMBL" id="FOCQ01000025">
    <property type="protein sequence ID" value="SEN79878.1"/>
    <property type="molecule type" value="Genomic_DNA"/>
</dbReference>
<dbReference type="AlphaFoldDB" id="A0A1H8JI41"/>